<protein>
    <submittedName>
        <fullName evidence="1">Uncharacterized protein</fullName>
    </submittedName>
</protein>
<name>L0R6I9_9BACT</name>
<keyword evidence="2" id="KW-1185">Reference proteome</keyword>
<dbReference type="Proteomes" id="UP000010808">
    <property type="component" value="Chromosome"/>
</dbReference>
<evidence type="ECO:0000313" key="1">
    <source>
        <dbReference type="EMBL" id="CCO22323.1"/>
    </source>
</evidence>
<organism evidence="1 2">
    <name type="scientific">Maridesulfovibrio hydrothermalis AM13 = DSM 14728</name>
    <dbReference type="NCBI Taxonomy" id="1121451"/>
    <lineage>
        <taxon>Bacteria</taxon>
        <taxon>Pseudomonadati</taxon>
        <taxon>Thermodesulfobacteriota</taxon>
        <taxon>Desulfovibrionia</taxon>
        <taxon>Desulfovibrionales</taxon>
        <taxon>Desulfovibrionaceae</taxon>
        <taxon>Maridesulfovibrio</taxon>
    </lineage>
</organism>
<reference evidence="1 2" key="1">
    <citation type="submission" date="2012-10" db="EMBL/GenBank/DDBJ databases">
        <authorList>
            <person name="Genoscope - CEA"/>
        </authorList>
    </citation>
    <scope>NUCLEOTIDE SEQUENCE [LARGE SCALE GENOMIC DNA]</scope>
    <source>
        <strain evidence="2">AM13 / DSM 14728</strain>
    </source>
</reference>
<evidence type="ECO:0000313" key="2">
    <source>
        <dbReference type="Proteomes" id="UP000010808"/>
    </source>
</evidence>
<accession>L0R6I9</accession>
<dbReference type="EMBL" id="FO203522">
    <property type="protein sequence ID" value="CCO22323.1"/>
    <property type="molecule type" value="Genomic_DNA"/>
</dbReference>
<dbReference type="AlphaFoldDB" id="L0R6I9"/>
<dbReference type="HOGENOM" id="CLU_2698620_0_0_7"/>
<sequence length="73" mass="8282">MNECFFLGRKQVEEQLKATFNTFIFNMLRTMRKFGICIKKNAPEACGLSGALAVFLRIGWTQKSEAPPVIKLV</sequence>
<gene>
    <name evidence="1" type="ORF">DESAM_20032</name>
</gene>
<dbReference type="STRING" id="1121451.DESAM_20032"/>
<dbReference type="KEGG" id="dhy:DESAM_20032"/>
<proteinExistence type="predicted"/>